<dbReference type="SUPFAM" id="SSF46689">
    <property type="entry name" value="Homeodomain-like"/>
    <property type="match status" value="1"/>
</dbReference>
<dbReference type="Gene3D" id="1.10.357.10">
    <property type="entry name" value="Tetracycline Repressor, domain 2"/>
    <property type="match status" value="1"/>
</dbReference>
<dbReference type="InterPro" id="IPR009057">
    <property type="entry name" value="Homeodomain-like_sf"/>
</dbReference>
<evidence type="ECO:0000313" key="5">
    <source>
        <dbReference type="Proteomes" id="UP000616547"/>
    </source>
</evidence>
<evidence type="ECO:0000256" key="1">
    <source>
        <dbReference type="ARBA" id="ARBA00023125"/>
    </source>
</evidence>
<name>A0ABQ3W6L8_9LACO</name>
<gene>
    <name evidence="4" type="primary">tetR_1</name>
    <name evidence="4" type="ORF">lacNasYZ03_08990</name>
</gene>
<dbReference type="PRINTS" id="PR00455">
    <property type="entry name" value="HTHTETR"/>
</dbReference>
<keyword evidence="1 2" id="KW-0238">DNA-binding</keyword>
<dbReference type="RefSeq" id="WP_201336083.1">
    <property type="nucleotide sequence ID" value="NZ_BOCI01000242.1"/>
</dbReference>
<proteinExistence type="predicted"/>
<feature type="domain" description="HTH tetR-type" evidence="3">
    <location>
        <begin position="6"/>
        <end position="66"/>
    </location>
</feature>
<keyword evidence="5" id="KW-1185">Reference proteome</keyword>
<comment type="caution">
    <text evidence="4">The sequence shown here is derived from an EMBL/GenBank/DDBJ whole genome shotgun (WGS) entry which is preliminary data.</text>
</comment>
<dbReference type="PROSITE" id="PS50977">
    <property type="entry name" value="HTH_TETR_2"/>
    <property type="match status" value="1"/>
</dbReference>
<dbReference type="Pfam" id="PF00440">
    <property type="entry name" value="TetR_N"/>
    <property type="match status" value="1"/>
</dbReference>
<evidence type="ECO:0000256" key="2">
    <source>
        <dbReference type="PROSITE-ProRule" id="PRU00335"/>
    </source>
</evidence>
<dbReference type="EMBL" id="BOCI01000242">
    <property type="protein sequence ID" value="GHW01212.1"/>
    <property type="molecule type" value="Genomic_DNA"/>
</dbReference>
<accession>A0ABQ3W6L8</accession>
<dbReference type="Proteomes" id="UP000616547">
    <property type="component" value="Unassembled WGS sequence"/>
</dbReference>
<reference evidence="5" key="1">
    <citation type="submission" date="2021-01" db="EMBL/GenBank/DDBJ databases">
        <title>Draft genome sequence of Nasalis larvatus strain YZ03.</title>
        <authorList>
            <person name="Suzuki-Hashido N."/>
            <person name="Tsuchida S."/>
            <person name="Hayakawa T."/>
        </authorList>
    </citation>
    <scope>NUCLEOTIDE SEQUENCE [LARGE SCALE GENOMIC DNA]</scope>
    <source>
        <strain evidence="5">YZ03</strain>
    </source>
</reference>
<protein>
    <submittedName>
        <fullName evidence="4">TetR family transcriptional regulator</fullName>
    </submittedName>
</protein>
<feature type="DNA-binding region" description="H-T-H motif" evidence="2">
    <location>
        <begin position="29"/>
        <end position="48"/>
    </location>
</feature>
<dbReference type="InterPro" id="IPR001647">
    <property type="entry name" value="HTH_TetR"/>
</dbReference>
<sequence length="187" mass="21296">MTQKRTLDLDKVLAKATELIETRGLSETTMPNLAKALGVRSQSLYHYVKNRSQLLSLVAASRIRLLYEDLLKQLVGLSGHEALFKFADVVRDRLREDQALSVLLYHMNEFSDDSDLVQEVMKILKLGDRLQLSTEYVVSQHALVGSVLGYVFLDRLMENQESPEEAESNYHEMIWRLVAPSAQQSNT</sequence>
<evidence type="ECO:0000259" key="3">
    <source>
        <dbReference type="PROSITE" id="PS50977"/>
    </source>
</evidence>
<evidence type="ECO:0000313" key="4">
    <source>
        <dbReference type="EMBL" id="GHW01212.1"/>
    </source>
</evidence>
<organism evidence="4 5">
    <name type="scientific">Lactobacillus nasalidis</name>
    <dbReference type="NCBI Taxonomy" id="2797258"/>
    <lineage>
        <taxon>Bacteria</taxon>
        <taxon>Bacillati</taxon>
        <taxon>Bacillota</taxon>
        <taxon>Bacilli</taxon>
        <taxon>Lactobacillales</taxon>
        <taxon>Lactobacillaceae</taxon>
        <taxon>Lactobacillus</taxon>
    </lineage>
</organism>